<accession>A0A8S1L768</accession>
<dbReference type="EMBL" id="CAJJDN010000015">
    <property type="protein sequence ID" value="CAD8061452.1"/>
    <property type="molecule type" value="Genomic_DNA"/>
</dbReference>
<dbReference type="OrthoDB" id="406368at2759"/>
<protein>
    <submittedName>
        <fullName evidence="1">Uncharacterized protein</fullName>
    </submittedName>
</protein>
<name>A0A8S1L768_9CILI</name>
<gene>
    <name evidence="1" type="ORF">PSON_ATCC_30995.1.T0150310</name>
</gene>
<proteinExistence type="predicted"/>
<dbReference type="AlphaFoldDB" id="A0A8S1L768"/>
<dbReference type="InterPro" id="IPR010736">
    <property type="entry name" value="SHIPPO-rpt"/>
</dbReference>
<dbReference type="Pfam" id="PF07004">
    <property type="entry name" value="SHIPPO-rpt"/>
    <property type="match status" value="3"/>
</dbReference>
<evidence type="ECO:0000313" key="1">
    <source>
        <dbReference type="EMBL" id="CAD8061452.1"/>
    </source>
</evidence>
<reference evidence="1" key="1">
    <citation type="submission" date="2021-01" db="EMBL/GenBank/DDBJ databases">
        <authorList>
            <consortium name="Genoscope - CEA"/>
            <person name="William W."/>
        </authorList>
    </citation>
    <scope>NUCLEOTIDE SEQUENCE</scope>
</reference>
<dbReference type="Proteomes" id="UP000692954">
    <property type="component" value="Unassembled WGS sequence"/>
</dbReference>
<comment type="caution">
    <text evidence="1">The sequence shown here is derived from an EMBL/GenBank/DDBJ whole genome shotgun (WGS) entry which is preliminary data.</text>
</comment>
<evidence type="ECO:0000313" key="2">
    <source>
        <dbReference type="Proteomes" id="UP000692954"/>
    </source>
</evidence>
<organism evidence="1 2">
    <name type="scientific">Paramecium sonneborni</name>
    <dbReference type="NCBI Taxonomy" id="65129"/>
    <lineage>
        <taxon>Eukaryota</taxon>
        <taxon>Sar</taxon>
        <taxon>Alveolata</taxon>
        <taxon>Ciliophora</taxon>
        <taxon>Intramacronucleata</taxon>
        <taxon>Oligohymenophorea</taxon>
        <taxon>Peniculida</taxon>
        <taxon>Parameciidae</taxon>
        <taxon>Paramecium</taxon>
    </lineage>
</organism>
<keyword evidence="2" id="KW-1185">Reference proteome</keyword>
<sequence length="108" mass="12646">MGKIYRSKRICTTPGPGEYDIDNSIDHDKLINLNRWSKSKRFQDDRTNFIGPGKYEIDRSFIKTGISFTKQKNYREPVQKQLFESPGPGHYLVDSELGYIPEYLIKQK</sequence>